<keyword evidence="2" id="KW-1185">Reference proteome</keyword>
<proteinExistence type="predicted"/>
<dbReference type="AlphaFoldDB" id="A0A372JDT3"/>
<feature type="non-terminal residue" evidence="1">
    <location>
        <position position="78"/>
    </location>
</feature>
<sequence length="78" mass="8244">MSTTRPVEEPRLLLPGLREVYRVFVRAADELPALPGALPAEVWVSAQLGTLEAAAPHAEGRRAALGDLVTCLRAAGTP</sequence>
<reference evidence="1 2" key="1">
    <citation type="submission" date="2018-08" db="EMBL/GenBank/DDBJ databases">
        <title>Actinomadura jelena sp. nov., a novel Actinomycete isolated from soil in Chad.</title>
        <authorList>
            <person name="Shi L."/>
        </authorList>
    </citation>
    <scope>NUCLEOTIDE SEQUENCE [LARGE SCALE GENOMIC DNA]</scope>
    <source>
        <strain evidence="1 2">NEAU-G17</strain>
    </source>
</reference>
<evidence type="ECO:0000313" key="1">
    <source>
        <dbReference type="EMBL" id="RFU38157.1"/>
    </source>
</evidence>
<name>A0A372JDT3_9ACTN</name>
<accession>A0A372JDT3</accession>
<comment type="caution">
    <text evidence="1">The sequence shown here is derived from an EMBL/GenBank/DDBJ whole genome shotgun (WGS) entry which is preliminary data.</text>
</comment>
<evidence type="ECO:0000313" key="2">
    <source>
        <dbReference type="Proteomes" id="UP000261811"/>
    </source>
</evidence>
<protein>
    <submittedName>
        <fullName evidence="1">Uncharacterized protein</fullName>
    </submittedName>
</protein>
<dbReference type="EMBL" id="QURH01000862">
    <property type="protein sequence ID" value="RFU38157.1"/>
    <property type="molecule type" value="Genomic_DNA"/>
</dbReference>
<organism evidence="1 2">
    <name type="scientific">Actinomadura logoneensis</name>
    <dbReference type="NCBI Taxonomy" id="2293572"/>
    <lineage>
        <taxon>Bacteria</taxon>
        <taxon>Bacillati</taxon>
        <taxon>Actinomycetota</taxon>
        <taxon>Actinomycetes</taxon>
        <taxon>Streptosporangiales</taxon>
        <taxon>Thermomonosporaceae</taxon>
        <taxon>Actinomadura</taxon>
    </lineage>
</organism>
<dbReference type="Proteomes" id="UP000261811">
    <property type="component" value="Unassembled WGS sequence"/>
</dbReference>
<gene>
    <name evidence="1" type="ORF">DZF91_29175</name>
</gene>